<evidence type="ECO:0000313" key="4">
    <source>
        <dbReference type="Proteomes" id="UP000182658"/>
    </source>
</evidence>
<dbReference type="InParanoid" id="A0A1J7JRL1"/>
<dbReference type="Pfam" id="PF24864">
    <property type="entry name" value="DUF7730"/>
    <property type="match status" value="1"/>
</dbReference>
<dbReference type="OrthoDB" id="4757095at2759"/>
<dbReference type="STRING" id="1408157.A0A1J7JRL1"/>
<dbReference type="Proteomes" id="UP000182658">
    <property type="component" value="Unassembled WGS sequence"/>
</dbReference>
<accession>A0A1J7JRL1</accession>
<keyword evidence="4" id="KW-1185">Reference proteome</keyword>
<dbReference type="EMBL" id="KV875095">
    <property type="protein sequence ID" value="OIW32616.1"/>
    <property type="molecule type" value="Genomic_DNA"/>
</dbReference>
<evidence type="ECO:0000256" key="1">
    <source>
        <dbReference type="SAM" id="MobiDB-lite"/>
    </source>
</evidence>
<organism evidence="3 4">
    <name type="scientific">Coniochaeta ligniaria NRRL 30616</name>
    <dbReference type="NCBI Taxonomy" id="1408157"/>
    <lineage>
        <taxon>Eukaryota</taxon>
        <taxon>Fungi</taxon>
        <taxon>Dikarya</taxon>
        <taxon>Ascomycota</taxon>
        <taxon>Pezizomycotina</taxon>
        <taxon>Sordariomycetes</taxon>
        <taxon>Sordariomycetidae</taxon>
        <taxon>Coniochaetales</taxon>
        <taxon>Coniochaetaceae</taxon>
        <taxon>Coniochaeta</taxon>
    </lineage>
</organism>
<name>A0A1J7JRL1_9PEZI</name>
<sequence length="385" mass="44177">MEHPQRNHSSLIHSQEAPAHHPSQDNEYSQPTSPFFGRLPPEIRHQIYDAILHSAGRTQHIYKSDTGPGAAVTHTRCRIDPDDEDLREQRYFETFDEDAVVGLSNEDLIYDQKLWRGRQYTDWCNHWQCEETLDTEQFSAFLGPLLVCKRMRDEFLPVVYSSLTFSFINTPALSRFLATTSSRYLALIRSVHLIWCAPPETRTLDNSPEDDDDDDDTADPATTFQAWKSLWSHLSSACPRVSHVRVWIYGRFARFPMPAGEYFEVLDDFADNSPGVGQEPRRVMDRFTVQTVWTREFDGFAADGQEVHEDDGEVVPDWLRGRRFEVERTAAVEYEPEVWMVMWARPSLAGDTGGRGMGARREGRGWGVRAVVVRGEDGREGVFRG</sequence>
<dbReference type="AlphaFoldDB" id="A0A1J7JRL1"/>
<reference evidence="3 4" key="1">
    <citation type="submission" date="2016-10" db="EMBL/GenBank/DDBJ databases">
        <title>Draft genome sequence of Coniochaeta ligniaria NRRL30616, a lignocellulolytic fungus for bioabatement of inhibitors in plant biomass hydrolysates.</title>
        <authorList>
            <consortium name="DOE Joint Genome Institute"/>
            <person name="Jimenez D.J."/>
            <person name="Hector R.E."/>
            <person name="Riley R."/>
            <person name="Sun H."/>
            <person name="Grigoriev I.V."/>
            <person name="Van Elsas J.D."/>
            <person name="Nichols N.N."/>
        </authorList>
    </citation>
    <scope>NUCLEOTIDE SEQUENCE [LARGE SCALE GENOMIC DNA]</scope>
    <source>
        <strain evidence="3 4">NRRL 30616</strain>
    </source>
</reference>
<evidence type="ECO:0000259" key="2">
    <source>
        <dbReference type="Pfam" id="PF24864"/>
    </source>
</evidence>
<dbReference type="PANTHER" id="PTHR38790">
    <property type="entry name" value="2EXR DOMAIN-CONTAINING PROTEIN-RELATED"/>
    <property type="match status" value="1"/>
</dbReference>
<feature type="domain" description="DUF7730" evidence="2">
    <location>
        <begin position="29"/>
        <end position="235"/>
    </location>
</feature>
<proteinExistence type="predicted"/>
<evidence type="ECO:0000313" key="3">
    <source>
        <dbReference type="EMBL" id="OIW32616.1"/>
    </source>
</evidence>
<dbReference type="InterPro" id="IPR056632">
    <property type="entry name" value="DUF7730"/>
</dbReference>
<protein>
    <recommendedName>
        <fullName evidence="2">DUF7730 domain-containing protein</fullName>
    </recommendedName>
</protein>
<gene>
    <name evidence="3" type="ORF">CONLIGDRAFT_699438</name>
</gene>
<feature type="region of interest" description="Disordered" evidence="1">
    <location>
        <begin position="1"/>
        <end position="36"/>
    </location>
</feature>